<feature type="chain" id="PRO_5022986861" evidence="2">
    <location>
        <begin position="27"/>
        <end position="132"/>
    </location>
</feature>
<dbReference type="Proteomes" id="UP000319792">
    <property type="component" value="Unassembled WGS sequence"/>
</dbReference>
<comment type="caution">
    <text evidence="3">The sequence shown here is derived from an EMBL/GenBank/DDBJ whole genome shotgun (WGS) entry which is preliminary data.</text>
</comment>
<keyword evidence="4" id="KW-1185">Reference proteome</keyword>
<dbReference type="PROSITE" id="PS51257">
    <property type="entry name" value="PROKAR_LIPOPROTEIN"/>
    <property type="match status" value="1"/>
</dbReference>
<evidence type="ECO:0000256" key="1">
    <source>
        <dbReference type="SAM" id="MobiDB-lite"/>
    </source>
</evidence>
<evidence type="ECO:0000313" key="4">
    <source>
        <dbReference type="Proteomes" id="UP000319792"/>
    </source>
</evidence>
<keyword evidence="2" id="KW-0732">Signal</keyword>
<name>A0A5C5RHP2_9ACTN</name>
<dbReference type="NCBIfam" id="TIGR04529">
    <property type="entry name" value="MTB_hemophore"/>
    <property type="match status" value="1"/>
</dbReference>
<evidence type="ECO:0000256" key="2">
    <source>
        <dbReference type="SAM" id="SignalP"/>
    </source>
</evidence>
<dbReference type="AlphaFoldDB" id="A0A5C5RHP2"/>
<organism evidence="3 4">
    <name type="scientific">Tsukamurella sputi</name>
    <dbReference type="NCBI Taxonomy" id="2591848"/>
    <lineage>
        <taxon>Bacteria</taxon>
        <taxon>Bacillati</taxon>
        <taxon>Actinomycetota</taxon>
        <taxon>Actinomycetes</taxon>
        <taxon>Mycobacteriales</taxon>
        <taxon>Tsukamurellaceae</taxon>
        <taxon>Tsukamurella</taxon>
    </lineage>
</organism>
<protein>
    <submittedName>
        <fullName evidence="3">Hemophore-related protein</fullName>
    </submittedName>
</protein>
<proteinExistence type="predicted"/>
<dbReference type="InterPro" id="IPR032407">
    <property type="entry name" value="MHB"/>
</dbReference>
<accession>A0A5C5RHP2</accession>
<reference evidence="3 4" key="1">
    <citation type="submission" date="2019-08" db="EMBL/GenBank/DDBJ databases">
        <title>Tsukamurella conjunctivitidis sp. nov., Tsukamurella assacharolytica sp. nov. and Tsukamurella sputae sp. nov. isolated from patients with conjunctivitis, bacteraemia (lymphoma) and respiratory infection (sputum) in Hong Kong.</title>
        <authorList>
            <person name="Fok K.M.N."/>
            <person name="Fong J.Y.H."/>
        </authorList>
    </citation>
    <scope>NUCLEOTIDE SEQUENCE [LARGE SCALE GENOMIC DNA]</scope>
    <source>
        <strain evidence="3 4">HKU70</strain>
    </source>
</reference>
<sequence>MTFRRSAATAAVLGAIALACAPSATADPTPKPAPKPNAASARAVPGTSCTVGQLRVAIDRSSPGLSKRLEDAAGGPQQFADIAASDGLTRQLRVASLAFQSTGNIASLAGEQANVQRAVGDAYRTCSTAKAK</sequence>
<feature type="signal peptide" evidence="2">
    <location>
        <begin position="1"/>
        <end position="26"/>
    </location>
</feature>
<dbReference type="OrthoDB" id="4774290at2"/>
<evidence type="ECO:0000313" key="3">
    <source>
        <dbReference type="EMBL" id="TWS22218.1"/>
    </source>
</evidence>
<dbReference type="GO" id="GO:0020037">
    <property type="term" value="F:heme binding"/>
    <property type="evidence" value="ECO:0007669"/>
    <property type="project" value="InterPro"/>
</dbReference>
<gene>
    <name evidence="3" type="ORF">FK268_20810</name>
</gene>
<dbReference type="EMBL" id="VIGV01000011">
    <property type="protein sequence ID" value="TWS22218.1"/>
    <property type="molecule type" value="Genomic_DNA"/>
</dbReference>
<feature type="region of interest" description="Disordered" evidence="1">
    <location>
        <begin position="23"/>
        <end position="44"/>
    </location>
</feature>
<dbReference type="RefSeq" id="WP_146437371.1">
    <property type="nucleotide sequence ID" value="NZ_VIGV01000011.1"/>
</dbReference>